<dbReference type="Proteomes" id="UP000799428">
    <property type="component" value="Unassembled WGS sequence"/>
</dbReference>
<evidence type="ECO:0000313" key="1">
    <source>
        <dbReference type="EMBL" id="KAF2706043.1"/>
    </source>
</evidence>
<evidence type="ECO:0000313" key="2">
    <source>
        <dbReference type="Proteomes" id="UP000799428"/>
    </source>
</evidence>
<gene>
    <name evidence="1" type="ORF">K504DRAFT_514524</name>
</gene>
<proteinExistence type="predicted"/>
<evidence type="ECO:0008006" key="3">
    <source>
        <dbReference type="Google" id="ProtNLM"/>
    </source>
</evidence>
<organism evidence="1 2">
    <name type="scientific">Pleomassaria siparia CBS 279.74</name>
    <dbReference type="NCBI Taxonomy" id="1314801"/>
    <lineage>
        <taxon>Eukaryota</taxon>
        <taxon>Fungi</taxon>
        <taxon>Dikarya</taxon>
        <taxon>Ascomycota</taxon>
        <taxon>Pezizomycotina</taxon>
        <taxon>Dothideomycetes</taxon>
        <taxon>Pleosporomycetidae</taxon>
        <taxon>Pleosporales</taxon>
        <taxon>Pleomassariaceae</taxon>
        <taxon>Pleomassaria</taxon>
    </lineage>
</organism>
<sequence length="198" mass="22414">MTASSTTNIGTMIDKPKKRIHPEDLRLCSAALNHRWSKRELPHVIAPDVPIFVCCTLMLPWVLARVLGLHSIEGALETTKYMTRATLLHHVRSMIKFVERPTMVYTEKDIAVDGILVAGLQFEAYAKMEEYIGLEQHSKEIVQVEIETLDGGQATVAAYGYIWNQSPSFLTSERWTLVDLMRNSTYKLGQESTSMMDP</sequence>
<dbReference type="Gene3D" id="3.10.490.10">
    <property type="entry name" value="Gamma-glutamyl cyclotransferase-like"/>
    <property type="match status" value="1"/>
</dbReference>
<keyword evidence="2" id="KW-1185">Reference proteome</keyword>
<dbReference type="AlphaFoldDB" id="A0A6G1K0B5"/>
<accession>A0A6G1K0B5</accession>
<dbReference type="EMBL" id="MU005777">
    <property type="protein sequence ID" value="KAF2706043.1"/>
    <property type="molecule type" value="Genomic_DNA"/>
</dbReference>
<protein>
    <recommendedName>
        <fullName evidence="3">Gamma-glutamylcyclotransferase AIG2-like domain-containing protein</fullName>
    </recommendedName>
</protein>
<reference evidence="1" key="1">
    <citation type="journal article" date="2020" name="Stud. Mycol.">
        <title>101 Dothideomycetes genomes: a test case for predicting lifestyles and emergence of pathogens.</title>
        <authorList>
            <person name="Haridas S."/>
            <person name="Albert R."/>
            <person name="Binder M."/>
            <person name="Bloem J."/>
            <person name="Labutti K."/>
            <person name="Salamov A."/>
            <person name="Andreopoulos B."/>
            <person name="Baker S."/>
            <person name="Barry K."/>
            <person name="Bills G."/>
            <person name="Bluhm B."/>
            <person name="Cannon C."/>
            <person name="Castanera R."/>
            <person name="Culley D."/>
            <person name="Daum C."/>
            <person name="Ezra D."/>
            <person name="Gonzalez J."/>
            <person name="Henrissat B."/>
            <person name="Kuo A."/>
            <person name="Liang C."/>
            <person name="Lipzen A."/>
            <person name="Lutzoni F."/>
            <person name="Magnuson J."/>
            <person name="Mondo S."/>
            <person name="Nolan M."/>
            <person name="Ohm R."/>
            <person name="Pangilinan J."/>
            <person name="Park H.-J."/>
            <person name="Ramirez L."/>
            <person name="Alfaro M."/>
            <person name="Sun H."/>
            <person name="Tritt A."/>
            <person name="Yoshinaga Y."/>
            <person name="Zwiers L.-H."/>
            <person name="Turgeon B."/>
            <person name="Goodwin S."/>
            <person name="Spatafora J."/>
            <person name="Crous P."/>
            <person name="Grigoriev I."/>
        </authorList>
    </citation>
    <scope>NUCLEOTIDE SEQUENCE</scope>
    <source>
        <strain evidence="1">CBS 279.74</strain>
    </source>
</reference>
<name>A0A6G1K0B5_9PLEO</name>
<dbReference type="OrthoDB" id="1044435at2759"/>